<dbReference type="RefSeq" id="WP_090100949.1">
    <property type="nucleotide sequence ID" value="NZ_FNIX01000012.1"/>
</dbReference>
<dbReference type="EMBL" id="FNIX01000012">
    <property type="protein sequence ID" value="SDP66674.1"/>
    <property type="molecule type" value="Genomic_DNA"/>
</dbReference>
<dbReference type="STRING" id="641025.SAMN05421507_11277"/>
<organism evidence="2 3">
    <name type="scientific">Lentzea jiangxiensis</name>
    <dbReference type="NCBI Taxonomy" id="641025"/>
    <lineage>
        <taxon>Bacteria</taxon>
        <taxon>Bacillati</taxon>
        <taxon>Actinomycetota</taxon>
        <taxon>Actinomycetes</taxon>
        <taxon>Pseudonocardiales</taxon>
        <taxon>Pseudonocardiaceae</taxon>
        <taxon>Lentzea</taxon>
    </lineage>
</organism>
<dbReference type="AlphaFoldDB" id="A0A1H0UKI6"/>
<sequence length="113" mass="13394">MTRKSPQEKKALSYAKDRRNTHGENDKSSRKNIARSKRHNVRAHRRREQVVLTHVQPDDIESELKREHPYHWRKWRDTPLAAVVAYKLQRRARLGIIDAEQAEAKIARLPRVS</sequence>
<evidence type="ECO:0000313" key="3">
    <source>
        <dbReference type="Proteomes" id="UP000199691"/>
    </source>
</evidence>
<feature type="compositionally biased region" description="Basic and acidic residues" evidence="1">
    <location>
        <begin position="1"/>
        <end position="29"/>
    </location>
</feature>
<reference evidence="3" key="1">
    <citation type="submission" date="2016-10" db="EMBL/GenBank/DDBJ databases">
        <authorList>
            <person name="Varghese N."/>
            <person name="Submissions S."/>
        </authorList>
    </citation>
    <scope>NUCLEOTIDE SEQUENCE [LARGE SCALE GENOMIC DNA]</scope>
    <source>
        <strain evidence="3">CGMCC 4.6609</strain>
    </source>
</reference>
<evidence type="ECO:0000313" key="2">
    <source>
        <dbReference type="EMBL" id="SDP66674.1"/>
    </source>
</evidence>
<proteinExistence type="predicted"/>
<dbReference type="Proteomes" id="UP000199691">
    <property type="component" value="Unassembled WGS sequence"/>
</dbReference>
<feature type="region of interest" description="Disordered" evidence="1">
    <location>
        <begin position="1"/>
        <end position="48"/>
    </location>
</feature>
<protein>
    <submittedName>
        <fullName evidence="2">Uncharacterized protein</fullName>
    </submittedName>
</protein>
<accession>A0A1H0UKI6</accession>
<feature type="compositionally biased region" description="Basic residues" evidence="1">
    <location>
        <begin position="30"/>
        <end position="47"/>
    </location>
</feature>
<keyword evidence="3" id="KW-1185">Reference proteome</keyword>
<name>A0A1H0UKI6_9PSEU</name>
<evidence type="ECO:0000256" key="1">
    <source>
        <dbReference type="SAM" id="MobiDB-lite"/>
    </source>
</evidence>
<dbReference type="OrthoDB" id="8705804at2"/>
<gene>
    <name evidence="2" type="ORF">SAMN05421507_11277</name>
</gene>